<gene>
    <name evidence="2" type="ORF">B2G88_03560</name>
</gene>
<dbReference type="EMBL" id="MWPH01000001">
    <property type="protein sequence ID" value="OVE85898.1"/>
    <property type="molecule type" value="Genomic_DNA"/>
</dbReference>
<feature type="compositionally biased region" description="Basic and acidic residues" evidence="1">
    <location>
        <begin position="70"/>
        <end position="96"/>
    </location>
</feature>
<dbReference type="Proteomes" id="UP000196084">
    <property type="component" value="Unassembled WGS sequence"/>
</dbReference>
<evidence type="ECO:0008006" key="4">
    <source>
        <dbReference type="Google" id="ProtNLM"/>
    </source>
</evidence>
<sequence>MSKKEAVTETKARGEATAEQGARSGETVDIGITVDLEPADDTDTDGETGVSFSFDEADLLEAAEPADSSETERGNDGDDSDSGRRSGLEDAERTALEDAGIDPEAVLEKECSYRMLLDASLEESLADSLRRRFSLPWSLEGGSDGDLERRSSEVRGLGDAEREWIAVSDDEGWQAFEYACTRAVETEPDEQTERPCPLPTPVQAVTGVGPDDAAALAEAGITSAERLATINAFQVANVLELNVLHVRSWRHNARELLE</sequence>
<evidence type="ECO:0000313" key="3">
    <source>
        <dbReference type="Proteomes" id="UP000196084"/>
    </source>
</evidence>
<feature type="compositionally biased region" description="Acidic residues" evidence="1">
    <location>
        <begin position="37"/>
        <end position="46"/>
    </location>
</feature>
<accession>A0A202ECH8</accession>
<name>A0A202ECH8_9EURY</name>
<dbReference type="OrthoDB" id="170608at2157"/>
<organism evidence="2 3">
    <name type="scientific">Natronolimnobius baerhuensis</name>
    <dbReference type="NCBI Taxonomy" id="253108"/>
    <lineage>
        <taxon>Archaea</taxon>
        <taxon>Methanobacteriati</taxon>
        <taxon>Methanobacteriota</taxon>
        <taxon>Stenosarchaea group</taxon>
        <taxon>Halobacteria</taxon>
        <taxon>Halobacteriales</taxon>
        <taxon>Natrialbaceae</taxon>
        <taxon>Natronolimnobius</taxon>
    </lineage>
</organism>
<feature type="compositionally biased region" description="Basic and acidic residues" evidence="1">
    <location>
        <begin position="1"/>
        <end position="16"/>
    </location>
</feature>
<evidence type="ECO:0000256" key="1">
    <source>
        <dbReference type="SAM" id="MobiDB-lite"/>
    </source>
</evidence>
<reference evidence="2 3" key="1">
    <citation type="submission" date="2017-02" db="EMBL/GenBank/DDBJ databases">
        <title>Natronthermophilus aegyptiacus gen. nov.,sp. nov., an aerobic, extremely halophilic alkalithermophilic archaeon isolated from the athalassohaline Wadi An Natrun, Egypt.</title>
        <authorList>
            <person name="Zhao B."/>
        </authorList>
    </citation>
    <scope>NUCLEOTIDE SEQUENCE [LARGE SCALE GENOMIC DNA]</scope>
    <source>
        <strain evidence="2 3">CGMCC 1.3597</strain>
    </source>
</reference>
<dbReference type="AlphaFoldDB" id="A0A202ECH8"/>
<dbReference type="RefSeq" id="WP_054863789.1">
    <property type="nucleotide sequence ID" value="NZ_MWPH01000001.1"/>
</dbReference>
<dbReference type="Gene3D" id="1.10.150.20">
    <property type="entry name" value="5' to 3' exonuclease, C-terminal subdomain"/>
    <property type="match status" value="1"/>
</dbReference>
<evidence type="ECO:0000313" key="2">
    <source>
        <dbReference type="EMBL" id="OVE85898.1"/>
    </source>
</evidence>
<keyword evidence="3" id="KW-1185">Reference proteome</keyword>
<proteinExistence type="predicted"/>
<protein>
    <recommendedName>
        <fullName evidence="4">Helix-hairpin-helix domain-containing protein</fullName>
    </recommendedName>
</protein>
<feature type="region of interest" description="Disordered" evidence="1">
    <location>
        <begin position="1"/>
        <end position="104"/>
    </location>
</feature>
<comment type="caution">
    <text evidence="2">The sequence shown here is derived from an EMBL/GenBank/DDBJ whole genome shotgun (WGS) entry which is preliminary data.</text>
</comment>